<accession>A0ABU8PEE9</accession>
<dbReference type="Gene3D" id="3.30.2400.10">
    <property type="entry name" value="Major capsid protein gp5"/>
    <property type="match status" value="1"/>
</dbReference>
<evidence type="ECO:0000256" key="1">
    <source>
        <dbReference type="ARBA" id="ARBA00004328"/>
    </source>
</evidence>
<dbReference type="Gene3D" id="3.30.2320.10">
    <property type="entry name" value="hypothetical protein PF0899 domain"/>
    <property type="match status" value="1"/>
</dbReference>
<organism evidence="7 8">
    <name type="scientific">Ochrobactrum vermis</name>
    <dbReference type="NCBI Taxonomy" id="1827297"/>
    <lineage>
        <taxon>Bacteria</taxon>
        <taxon>Pseudomonadati</taxon>
        <taxon>Pseudomonadota</taxon>
        <taxon>Alphaproteobacteria</taxon>
        <taxon>Hyphomicrobiales</taxon>
        <taxon>Brucellaceae</taxon>
        <taxon>Brucella/Ochrobactrum group</taxon>
        <taxon>Ochrobactrum</taxon>
    </lineage>
</organism>
<evidence type="ECO:0000259" key="6">
    <source>
        <dbReference type="Pfam" id="PF05065"/>
    </source>
</evidence>
<dbReference type="RefSeq" id="WP_181153350.1">
    <property type="nucleotide sequence ID" value="NZ_JBBGZH010000001.1"/>
</dbReference>
<feature type="domain" description="Phage capsid-like C-terminal" evidence="6">
    <location>
        <begin position="407"/>
        <end position="661"/>
    </location>
</feature>
<proteinExistence type="predicted"/>
<sequence length="675" mass="71386">MNRHLSAQRAYSFLEVKSISEDKRVIRGIATTPTPDRVGDIVEPLGVKFTNPMPFLWQHKHDKPIGTVKFDAPTANGITFEAELPIIDEPGVLKDRVDEAWQSIKLGLVRAVSIGFRAIEYAFLDNDGIRFTKSEVFELSAVTIPAQAEAVMTSIKNMDAEGIALIKSFDTGLPAASGIPATVTKTAPGAAGKPTKPVILNSQKGNAMATVAEQIAALEASRNAKSARMGEVMQKSIDEGRSTDGAEQEEFDALEVELSAIDGDLKRLRTLEKAQGLTAKSIVANQITTAEKAAAARSGIVLKGPKVEPGIMFARLAKVKAISKIDVVNVREIAKNLYGEDSEIYGFFAKAAVPAANTGNANWAGNLVGDETSLFADFVEWLRPQTILGRFGASGVPSLRRVPFRVPLIGQTSGGSGYWVGEGKAKPLTKFDFSRTNLAPLKVANIAVVTMEVLRDSSPSAEAIVRDQLAAALRERLDIDFINPAKAAVADISPASILNGVAGIPSSGNTADAVRADLKALFGAFIAANNAPTSGVFITEATTALALSLMTNPLGQAEFPGITMNGGTLSGLPVIVSEYVPDGIVALVNASDIYQADDGDVNVDMSMEASLEMDNAPTHDSDTPTPATGLVSLWQTNSVGFRAERTINWARRRASAVAYLTGVAWGEPAAPEGGA</sequence>
<dbReference type="Proteomes" id="UP001375812">
    <property type="component" value="Unassembled WGS sequence"/>
</dbReference>
<evidence type="ECO:0000256" key="2">
    <source>
        <dbReference type="ARBA" id="ARBA00022612"/>
    </source>
</evidence>
<keyword evidence="4" id="KW-0378">Hydrolase</keyword>
<protein>
    <submittedName>
        <fullName evidence="7">Phage major capsid protein</fullName>
    </submittedName>
</protein>
<keyword evidence="3" id="KW-0645">Protease</keyword>
<keyword evidence="2" id="KW-1188">Viral release from host cell</keyword>
<evidence type="ECO:0000313" key="8">
    <source>
        <dbReference type="Proteomes" id="UP001375812"/>
    </source>
</evidence>
<dbReference type="Pfam" id="PF05065">
    <property type="entry name" value="Phage_capsid"/>
    <property type="match status" value="1"/>
</dbReference>
<comment type="subcellular location">
    <subcellularLocation>
        <location evidence="1">Virion</location>
    </subcellularLocation>
</comment>
<dbReference type="NCBIfam" id="TIGR01554">
    <property type="entry name" value="major_cap_HK97"/>
    <property type="match status" value="1"/>
</dbReference>
<comment type="caution">
    <text evidence="7">The sequence shown here is derived from an EMBL/GenBank/DDBJ whole genome shotgun (WGS) entry which is preliminary data.</text>
</comment>
<keyword evidence="8" id="KW-1185">Reference proteome</keyword>
<dbReference type="InterPro" id="IPR054613">
    <property type="entry name" value="Peptidase_S78_dom"/>
</dbReference>
<dbReference type="EMBL" id="JBBGZH010000001">
    <property type="protein sequence ID" value="MEJ5020625.1"/>
    <property type="molecule type" value="Genomic_DNA"/>
</dbReference>
<gene>
    <name evidence="7" type="ORF">WH297_12905</name>
</gene>
<evidence type="ECO:0000313" key="7">
    <source>
        <dbReference type="EMBL" id="MEJ5020625.1"/>
    </source>
</evidence>
<evidence type="ECO:0000256" key="4">
    <source>
        <dbReference type="ARBA" id="ARBA00022801"/>
    </source>
</evidence>
<dbReference type="SUPFAM" id="SSF56563">
    <property type="entry name" value="Major capsid protein gp5"/>
    <property type="match status" value="1"/>
</dbReference>
<feature type="domain" description="Prohead serine protease" evidence="5">
    <location>
        <begin position="52"/>
        <end position="158"/>
    </location>
</feature>
<dbReference type="InterPro" id="IPR054612">
    <property type="entry name" value="Phage_capsid-like_C"/>
</dbReference>
<evidence type="ECO:0000259" key="5">
    <source>
        <dbReference type="Pfam" id="PF04586"/>
    </source>
</evidence>
<dbReference type="InterPro" id="IPR024455">
    <property type="entry name" value="Phage_capsid"/>
</dbReference>
<reference evidence="7 8" key="1">
    <citation type="submission" date="2023-12" db="EMBL/GenBank/DDBJ databases">
        <title>Gut-associated functions are favored during microbiome assembly across C. elegans life.</title>
        <authorList>
            <person name="Zimmermann J."/>
        </authorList>
    </citation>
    <scope>NUCLEOTIDE SEQUENCE [LARGE SCALE GENOMIC DNA]</scope>
    <source>
        <strain evidence="7 8">MYb71</strain>
    </source>
</reference>
<dbReference type="Pfam" id="PF04586">
    <property type="entry name" value="Peptidase_S78"/>
    <property type="match status" value="1"/>
</dbReference>
<evidence type="ECO:0000256" key="3">
    <source>
        <dbReference type="ARBA" id="ARBA00022670"/>
    </source>
</evidence>
<name>A0ABU8PEE9_9HYPH</name>